<dbReference type="Gramene" id="TuG1812G0200002427.01.T06">
    <property type="protein sequence ID" value="TuG1812G0200002427.01.T06"/>
    <property type="gene ID" value="TuG1812G0200002427.01"/>
</dbReference>
<feature type="region of interest" description="Disordered" evidence="1">
    <location>
        <begin position="1"/>
        <end position="28"/>
    </location>
</feature>
<evidence type="ECO:0000313" key="3">
    <source>
        <dbReference type="Proteomes" id="UP000015106"/>
    </source>
</evidence>
<proteinExistence type="predicted"/>
<organism evidence="2 3">
    <name type="scientific">Triticum urartu</name>
    <name type="common">Red wild einkorn</name>
    <name type="synonym">Crithodium urartu</name>
    <dbReference type="NCBI Taxonomy" id="4572"/>
    <lineage>
        <taxon>Eukaryota</taxon>
        <taxon>Viridiplantae</taxon>
        <taxon>Streptophyta</taxon>
        <taxon>Embryophyta</taxon>
        <taxon>Tracheophyta</taxon>
        <taxon>Spermatophyta</taxon>
        <taxon>Magnoliopsida</taxon>
        <taxon>Liliopsida</taxon>
        <taxon>Poales</taxon>
        <taxon>Poaceae</taxon>
        <taxon>BOP clade</taxon>
        <taxon>Pooideae</taxon>
        <taxon>Triticodae</taxon>
        <taxon>Triticeae</taxon>
        <taxon>Triticinae</taxon>
        <taxon>Triticum</taxon>
    </lineage>
</organism>
<dbReference type="EnsemblPlants" id="TuG1812G0200002427.01.T02">
    <property type="protein sequence ID" value="TuG1812G0200002427.01.T02"/>
    <property type="gene ID" value="TuG1812G0200002427.01"/>
</dbReference>
<dbReference type="AlphaFoldDB" id="A0A8R7PDX5"/>
<dbReference type="Gramene" id="TuG1812G0200002427.01.T02">
    <property type="protein sequence ID" value="TuG1812G0200002427.01.T02"/>
    <property type="gene ID" value="TuG1812G0200002427.01"/>
</dbReference>
<name>A0A8R7PDX5_TRIUA</name>
<dbReference type="Gramene" id="TuG1812G0200002427.01.T09">
    <property type="protein sequence ID" value="TuG1812G0200002427.01.T09"/>
    <property type="gene ID" value="TuG1812G0200002427.01"/>
</dbReference>
<protein>
    <submittedName>
        <fullName evidence="2">Uncharacterized protein</fullName>
    </submittedName>
</protein>
<reference evidence="2" key="2">
    <citation type="submission" date="2018-03" db="EMBL/GenBank/DDBJ databases">
        <title>The Triticum urartu genome reveals the dynamic nature of wheat genome evolution.</title>
        <authorList>
            <person name="Ling H."/>
            <person name="Ma B."/>
            <person name="Shi X."/>
            <person name="Liu H."/>
            <person name="Dong L."/>
            <person name="Sun H."/>
            <person name="Cao Y."/>
            <person name="Gao Q."/>
            <person name="Zheng S."/>
            <person name="Li Y."/>
            <person name="Yu Y."/>
            <person name="Du H."/>
            <person name="Qi M."/>
            <person name="Li Y."/>
            <person name="Yu H."/>
            <person name="Cui Y."/>
            <person name="Wang N."/>
            <person name="Chen C."/>
            <person name="Wu H."/>
            <person name="Zhao Y."/>
            <person name="Zhang J."/>
            <person name="Li Y."/>
            <person name="Zhou W."/>
            <person name="Zhang B."/>
            <person name="Hu W."/>
            <person name="Eijk M."/>
            <person name="Tang J."/>
            <person name="Witsenboer H."/>
            <person name="Zhao S."/>
            <person name="Li Z."/>
            <person name="Zhang A."/>
            <person name="Wang D."/>
            <person name="Liang C."/>
        </authorList>
    </citation>
    <scope>NUCLEOTIDE SEQUENCE [LARGE SCALE GENOMIC DNA]</scope>
    <source>
        <strain evidence="2">cv. G1812</strain>
    </source>
</reference>
<reference evidence="3" key="1">
    <citation type="journal article" date="2013" name="Nature">
        <title>Draft genome of the wheat A-genome progenitor Triticum urartu.</title>
        <authorList>
            <person name="Ling H.Q."/>
            <person name="Zhao S."/>
            <person name="Liu D."/>
            <person name="Wang J."/>
            <person name="Sun H."/>
            <person name="Zhang C."/>
            <person name="Fan H."/>
            <person name="Li D."/>
            <person name="Dong L."/>
            <person name="Tao Y."/>
            <person name="Gao C."/>
            <person name="Wu H."/>
            <person name="Li Y."/>
            <person name="Cui Y."/>
            <person name="Guo X."/>
            <person name="Zheng S."/>
            <person name="Wang B."/>
            <person name="Yu K."/>
            <person name="Liang Q."/>
            <person name="Yang W."/>
            <person name="Lou X."/>
            <person name="Chen J."/>
            <person name="Feng M."/>
            <person name="Jian J."/>
            <person name="Zhang X."/>
            <person name="Luo G."/>
            <person name="Jiang Y."/>
            <person name="Liu J."/>
            <person name="Wang Z."/>
            <person name="Sha Y."/>
            <person name="Zhang B."/>
            <person name="Wu H."/>
            <person name="Tang D."/>
            <person name="Shen Q."/>
            <person name="Xue P."/>
            <person name="Zou S."/>
            <person name="Wang X."/>
            <person name="Liu X."/>
            <person name="Wang F."/>
            <person name="Yang Y."/>
            <person name="An X."/>
            <person name="Dong Z."/>
            <person name="Zhang K."/>
            <person name="Zhang X."/>
            <person name="Luo M.C."/>
            <person name="Dvorak J."/>
            <person name="Tong Y."/>
            <person name="Wang J."/>
            <person name="Yang H."/>
            <person name="Li Z."/>
            <person name="Wang D."/>
            <person name="Zhang A."/>
            <person name="Wang J."/>
        </authorList>
    </citation>
    <scope>NUCLEOTIDE SEQUENCE</scope>
    <source>
        <strain evidence="3">cv. G1812</strain>
    </source>
</reference>
<evidence type="ECO:0000313" key="2">
    <source>
        <dbReference type="EnsemblPlants" id="TuG1812G0200002427.01.T09"/>
    </source>
</evidence>
<dbReference type="EnsemblPlants" id="TuG1812G0200002427.01.T09">
    <property type="protein sequence ID" value="TuG1812G0200002427.01.T09"/>
    <property type="gene ID" value="TuG1812G0200002427.01"/>
</dbReference>
<reference evidence="2" key="3">
    <citation type="submission" date="2022-06" db="UniProtKB">
        <authorList>
            <consortium name="EnsemblPlants"/>
        </authorList>
    </citation>
    <scope>IDENTIFICATION</scope>
</reference>
<evidence type="ECO:0000256" key="1">
    <source>
        <dbReference type="SAM" id="MobiDB-lite"/>
    </source>
</evidence>
<sequence length="91" mass="10094">MIRRRPPLPQHAGRSPSPPLAVHHHHQRPFNAAPTTQCDFVSLNLKSGSAQCMSDIKAIFCSSFKKCKWSCFHKTDGTLPIELSTSGTVKH</sequence>
<keyword evidence="3" id="KW-1185">Reference proteome</keyword>
<dbReference type="Proteomes" id="UP000015106">
    <property type="component" value="Chromosome 2"/>
</dbReference>
<accession>A0A8R7PDX5</accession>
<dbReference type="EnsemblPlants" id="TuG1812G0200002427.01.T07">
    <property type="protein sequence ID" value="TuG1812G0200002427.01.T07"/>
    <property type="gene ID" value="TuG1812G0200002427.01"/>
</dbReference>
<dbReference type="EnsemblPlants" id="TuG1812G0200002427.01.T06">
    <property type="protein sequence ID" value="TuG1812G0200002427.01.T06"/>
    <property type="gene ID" value="TuG1812G0200002427.01"/>
</dbReference>
<dbReference type="Gramene" id="TuG1812G0200002427.01.T07">
    <property type="protein sequence ID" value="TuG1812G0200002427.01.T07"/>
    <property type="gene ID" value="TuG1812G0200002427.01"/>
</dbReference>